<name>A0A395SHA6_FUSSP</name>
<dbReference type="Gene3D" id="3.40.50.1460">
    <property type="match status" value="1"/>
</dbReference>
<dbReference type="InterPro" id="IPR029058">
    <property type="entry name" value="AB_hydrolase_fold"/>
</dbReference>
<gene>
    <name evidence="4" type="ORF">FSPOR_3117</name>
</gene>
<comment type="similarity">
    <text evidence="1">Belongs to the peptidase C14B family.</text>
</comment>
<comment type="caution">
    <text evidence="4">The sequence shown here is derived from an EMBL/GenBank/DDBJ whole genome shotgun (WGS) entry which is preliminary data.</text>
</comment>
<feature type="region of interest" description="Disordered" evidence="2">
    <location>
        <begin position="150"/>
        <end position="169"/>
    </location>
</feature>
<keyword evidence="5" id="KW-1185">Reference proteome</keyword>
<protein>
    <submittedName>
        <fullName evidence="4">Peptidase caspase catalytic</fullName>
    </submittedName>
</protein>
<dbReference type="Gene3D" id="3.40.50.1820">
    <property type="entry name" value="alpha/beta hydrolase"/>
    <property type="match status" value="1"/>
</dbReference>
<dbReference type="Proteomes" id="UP000266152">
    <property type="component" value="Unassembled WGS sequence"/>
</dbReference>
<feature type="domain" description="Peptidase C14 caspase" evidence="3">
    <location>
        <begin position="345"/>
        <end position="606"/>
    </location>
</feature>
<organism evidence="4 5">
    <name type="scientific">Fusarium sporotrichioides</name>
    <dbReference type="NCBI Taxonomy" id="5514"/>
    <lineage>
        <taxon>Eukaryota</taxon>
        <taxon>Fungi</taxon>
        <taxon>Dikarya</taxon>
        <taxon>Ascomycota</taxon>
        <taxon>Pezizomycotina</taxon>
        <taxon>Sordariomycetes</taxon>
        <taxon>Hypocreomycetidae</taxon>
        <taxon>Hypocreales</taxon>
        <taxon>Nectriaceae</taxon>
        <taxon>Fusarium</taxon>
    </lineage>
</organism>
<proteinExistence type="inferred from homology"/>
<evidence type="ECO:0000313" key="4">
    <source>
        <dbReference type="EMBL" id="RGP71751.1"/>
    </source>
</evidence>
<dbReference type="PANTHER" id="PTHR48104">
    <property type="entry name" value="METACASPASE-4"/>
    <property type="match status" value="1"/>
</dbReference>
<dbReference type="GO" id="GO:0004197">
    <property type="term" value="F:cysteine-type endopeptidase activity"/>
    <property type="evidence" value="ECO:0007669"/>
    <property type="project" value="InterPro"/>
</dbReference>
<dbReference type="GO" id="GO:0005737">
    <property type="term" value="C:cytoplasm"/>
    <property type="evidence" value="ECO:0007669"/>
    <property type="project" value="TreeGrafter"/>
</dbReference>
<dbReference type="Pfam" id="PF00656">
    <property type="entry name" value="Peptidase_C14"/>
    <property type="match status" value="1"/>
</dbReference>
<reference evidence="4 5" key="1">
    <citation type="journal article" date="2018" name="PLoS Pathog.">
        <title>Evolution of structural diversity of trichothecenes, a family of toxins produced by plant pathogenic and entomopathogenic fungi.</title>
        <authorList>
            <person name="Proctor R.H."/>
            <person name="McCormick S.P."/>
            <person name="Kim H.S."/>
            <person name="Cardoza R.E."/>
            <person name="Stanley A.M."/>
            <person name="Lindo L."/>
            <person name="Kelly A."/>
            <person name="Brown D.W."/>
            <person name="Lee T."/>
            <person name="Vaughan M.M."/>
            <person name="Alexander N.J."/>
            <person name="Busman M."/>
            <person name="Gutierrez S."/>
        </authorList>
    </citation>
    <scope>NUCLEOTIDE SEQUENCE [LARGE SCALE GENOMIC DNA]</scope>
    <source>
        <strain evidence="4 5">NRRL 3299</strain>
    </source>
</reference>
<dbReference type="AlphaFoldDB" id="A0A395SHA6"/>
<dbReference type="EMBL" id="PXOF01000039">
    <property type="protein sequence ID" value="RGP71751.1"/>
    <property type="molecule type" value="Genomic_DNA"/>
</dbReference>
<evidence type="ECO:0000259" key="3">
    <source>
        <dbReference type="Pfam" id="PF00656"/>
    </source>
</evidence>
<dbReference type="GO" id="GO:0006508">
    <property type="term" value="P:proteolysis"/>
    <property type="evidence" value="ECO:0007669"/>
    <property type="project" value="InterPro"/>
</dbReference>
<dbReference type="PANTHER" id="PTHR48104:SF30">
    <property type="entry name" value="METACASPASE-1"/>
    <property type="match status" value="1"/>
</dbReference>
<accession>A0A395SHA6</accession>
<evidence type="ECO:0000256" key="1">
    <source>
        <dbReference type="ARBA" id="ARBA00009005"/>
    </source>
</evidence>
<evidence type="ECO:0000256" key="2">
    <source>
        <dbReference type="SAM" id="MobiDB-lite"/>
    </source>
</evidence>
<sequence length="987" mass="110569">MWQRLLQWKRRPARYAEISEGNELSHQLLILKPLEDAAIDDEAWGGEDPSSCWPLQLPEGDFDQARIISFSYSYMNLKTLGDLIDPVKLRDCAEALLRDYPLRVASTPSIADAPGHRSNELPVDISKPVIFVAHGFGGLIYEQALTVSYKSDPTPSSPTPSSATQKRSRKHAVLLLDTPHHGAGMADWAIVCAKRLGIPCASTRQKQKWSALVSQLDDIERMQRDFRQIIRRNDVDIKIHGCFAMDPMPCNYLRIAPEWTVLPDFQVLGLEQSHFGMTKIEKGTSDFERFCTALRQRAKQLIGENASKKASPDPSTAVEMPGDYQATDIQSDILPAEVSESPFGDLRGPLNDVASMEAILKTQGFSISQCSGQVATRANILAAWNSLIGSISSSGDTVMIYYCGHGGIVQDREESRRGEQDEPSRYRYIVPMDLQERPLKGTYDYRTYHYSDGPFLGILDIEIAHLLHKTTQRTPNVTVIFDCSYSGLLTRALTHPETAMSRNLPILYHDKLSSHISRLQYDMEYPEESVSQLKSNENVVCIEAAAIGETAWDEVFDGEPMGAMTKALVSVLQAVGTNSNVATISWQNLMQRVRELVNLDFPRQHPVVAGPARRILFSTEVTEADGSLIEISDINETNTIGHVKAGTASGVRENNVYALMPLGEGSVNESKQIGTATITKVYNTHSKVQLSLTNVSDRIPDEGLRGFLIEEAPIKWPVSVPDDVLGLMGDIAKSRYLRSTDAARKERFLASFHRYEDTITLRTMQGVQIARCEVSDNDSESWTNARRNLVTQAEQLAKAHQLQTLVCDNHDEQLDHKLDITLNFAQDMQGSIFKNTDVSISLVNRGAERLHVSLFFITVTGRIRVLGRANEGYPDTLKGYGSCSLELKVIWTKDIPKTNPIKEHLFFIITDYPVDLHHLETKIETESLVNESDLSDLSPYDLVIEALRKDTHKNPRKVRYDTRHFTFNIEPREFPGRPILVENSITV</sequence>
<dbReference type="InterPro" id="IPR011600">
    <property type="entry name" value="Pept_C14_caspase"/>
</dbReference>
<dbReference type="InterPro" id="IPR050452">
    <property type="entry name" value="Metacaspase"/>
</dbReference>
<evidence type="ECO:0000313" key="5">
    <source>
        <dbReference type="Proteomes" id="UP000266152"/>
    </source>
</evidence>